<dbReference type="EMBL" id="AP012547">
    <property type="protein sequence ID" value="BAO29665.1"/>
    <property type="molecule type" value="Genomic_DNA"/>
</dbReference>
<dbReference type="EC" id="3.4.-.-" evidence="8"/>
<evidence type="ECO:0000256" key="7">
    <source>
        <dbReference type="ARBA" id="ARBA00023239"/>
    </source>
</evidence>
<gene>
    <name evidence="9" type="ORF">SUTH_01873</name>
</gene>
<dbReference type="GO" id="GO:0106300">
    <property type="term" value="P:protein-DNA covalent cross-linking repair"/>
    <property type="evidence" value="ECO:0007669"/>
    <property type="project" value="InterPro"/>
</dbReference>
<dbReference type="GO" id="GO:0016829">
    <property type="term" value="F:lyase activity"/>
    <property type="evidence" value="ECO:0007669"/>
    <property type="project" value="UniProtKB-KW"/>
</dbReference>
<name>W0SFV9_9PROT</name>
<evidence type="ECO:0000256" key="2">
    <source>
        <dbReference type="ARBA" id="ARBA00022670"/>
    </source>
</evidence>
<dbReference type="Pfam" id="PF02586">
    <property type="entry name" value="SRAP"/>
    <property type="match status" value="1"/>
</dbReference>
<dbReference type="InterPro" id="IPR003738">
    <property type="entry name" value="SRAP"/>
</dbReference>
<dbReference type="GO" id="GO:0006508">
    <property type="term" value="P:proteolysis"/>
    <property type="evidence" value="ECO:0007669"/>
    <property type="project" value="UniProtKB-KW"/>
</dbReference>
<keyword evidence="3" id="KW-0227">DNA damage</keyword>
<dbReference type="HOGENOM" id="CLU_035990_6_2_4"/>
<dbReference type="GO" id="GO:0008233">
    <property type="term" value="F:peptidase activity"/>
    <property type="evidence" value="ECO:0007669"/>
    <property type="project" value="UniProtKB-KW"/>
</dbReference>
<dbReference type="OrthoDB" id="6192129at2"/>
<evidence type="ECO:0000256" key="8">
    <source>
        <dbReference type="RuleBase" id="RU364100"/>
    </source>
</evidence>
<comment type="similarity">
    <text evidence="1 8">Belongs to the SOS response-associated peptidase family.</text>
</comment>
<evidence type="ECO:0000313" key="9">
    <source>
        <dbReference type="EMBL" id="BAO29665.1"/>
    </source>
</evidence>
<dbReference type="Gene3D" id="3.90.1680.10">
    <property type="entry name" value="SOS response associated peptidase-like"/>
    <property type="match status" value="1"/>
</dbReference>
<keyword evidence="10" id="KW-1185">Reference proteome</keyword>
<keyword evidence="2 8" id="KW-0645">Protease</keyword>
<evidence type="ECO:0000313" key="10">
    <source>
        <dbReference type="Proteomes" id="UP000031637"/>
    </source>
</evidence>
<dbReference type="Proteomes" id="UP000031637">
    <property type="component" value="Chromosome"/>
</dbReference>
<dbReference type="STRING" id="1223802.SUTH_01873"/>
<dbReference type="PANTHER" id="PTHR13604">
    <property type="entry name" value="DC12-RELATED"/>
    <property type="match status" value="1"/>
</dbReference>
<dbReference type="KEGG" id="shd:SUTH_01873"/>
<evidence type="ECO:0000256" key="3">
    <source>
        <dbReference type="ARBA" id="ARBA00022763"/>
    </source>
</evidence>
<organism evidence="9 10">
    <name type="scientific">Sulfuritalea hydrogenivorans sk43H</name>
    <dbReference type="NCBI Taxonomy" id="1223802"/>
    <lineage>
        <taxon>Bacteria</taxon>
        <taxon>Pseudomonadati</taxon>
        <taxon>Pseudomonadota</taxon>
        <taxon>Betaproteobacteria</taxon>
        <taxon>Nitrosomonadales</taxon>
        <taxon>Sterolibacteriaceae</taxon>
        <taxon>Sulfuritalea</taxon>
    </lineage>
</organism>
<accession>W0SFV9</accession>
<dbReference type="PANTHER" id="PTHR13604:SF0">
    <property type="entry name" value="ABASIC SITE PROCESSING PROTEIN HMCES"/>
    <property type="match status" value="1"/>
</dbReference>
<evidence type="ECO:0000256" key="1">
    <source>
        <dbReference type="ARBA" id="ARBA00008136"/>
    </source>
</evidence>
<dbReference type="RefSeq" id="WP_041098782.1">
    <property type="nucleotide sequence ID" value="NZ_AP012547.1"/>
</dbReference>
<reference evidence="9 10" key="1">
    <citation type="journal article" date="2014" name="Syst. Appl. Microbiol.">
        <title>Complete genomes of freshwater sulfur oxidizers Sulfuricella denitrificans skB26 and Sulfuritalea hydrogenivorans sk43H: genetic insights into the sulfur oxidation pathway of betaproteobacteria.</title>
        <authorList>
            <person name="Watanabe T."/>
            <person name="Kojima H."/>
            <person name="Fukui M."/>
        </authorList>
    </citation>
    <scope>NUCLEOTIDE SEQUENCE [LARGE SCALE GENOMIC DNA]</scope>
    <source>
        <strain evidence="9">DSM22779</strain>
    </source>
</reference>
<keyword evidence="7" id="KW-0456">Lyase</keyword>
<dbReference type="SUPFAM" id="SSF143081">
    <property type="entry name" value="BB1717-like"/>
    <property type="match status" value="1"/>
</dbReference>
<evidence type="ECO:0000256" key="4">
    <source>
        <dbReference type="ARBA" id="ARBA00022801"/>
    </source>
</evidence>
<evidence type="ECO:0000256" key="6">
    <source>
        <dbReference type="ARBA" id="ARBA00023125"/>
    </source>
</evidence>
<keyword evidence="4 8" id="KW-0378">Hydrolase</keyword>
<sequence>MCGRYVLSGTPSELSAYFGLQDCPDFLPRFNIAPQSDIPVIRQRPEIGLVGQIVRWGLVPSWAKDSSIGAKLNNARAETVADKPSFRSSFTRHRCIIPASGYFEWQAVSRNGKAFKQPWYIRPTEENAYFAMAGLLAKWVAPDGSNLITACVITTEPNGVMTPIYDRMPVILSGNDIGTWLDPVNHDRNVLIPILKSVADETMKAVPVSLSVNRAGNEGPELIQAIELSE</sequence>
<dbReference type="AlphaFoldDB" id="W0SFV9"/>
<proteinExistence type="inferred from homology"/>
<keyword evidence="6" id="KW-0238">DNA-binding</keyword>
<dbReference type="InterPro" id="IPR036590">
    <property type="entry name" value="SRAP-like"/>
</dbReference>
<evidence type="ECO:0000256" key="5">
    <source>
        <dbReference type="ARBA" id="ARBA00023124"/>
    </source>
</evidence>
<protein>
    <recommendedName>
        <fullName evidence="8">Abasic site processing protein</fullName>
        <ecNumber evidence="8">3.4.-.-</ecNumber>
    </recommendedName>
</protein>
<dbReference type="GO" id="GO:0003697">
    <property type="term" value="F:single-stranded DNA binding"/>
    <property type="evidence" value="ECO:0007669"/>
    <property type="project" value="InterPro"/>
</dbReference>
<keyword evidence="5" id="KW-0190">Covalent protein-DNA linkage</keyword>